<protein>
    <recommendedName>
        <fullName evidence="2">Integrase catalytic domain-containing protein</fullName>
    </recommendedName>
</protein>
<dbReference type="InterPro" id="IPR001584">
    <property type="entry name" value="Integrase_cat-core"/>
</dbReference>
<accession>A5BMR2</accession>
<organism evidence="3">
    <name type="scientific">Vitis vinifera</name>
    <name type="common">Grape</name>
    <dbReference type="NCBI Taxonomy" id="29760"/>
    <lineage>
        <taxon>Eukaryota</taxon>
        <taxon>Viridiplantae</taxon>
        <taxon>Streptophyta</taxon>
        <taxon>Embryophyta</taxon>
        <taxon>Tracheophyta</taxon>
        <taxon>Spermatophyta</taxon>
        <taxon>Magnoliopsida</taxon>
        <taxon>eudicotyledons</taxon>
        <taxon>Gunneridae</taxon>
        <taxon>Pentapetalae</taxon>
        <taxon>rosids</taxon>
        <taxon>Vitales</taxon>
        <taxon>Vitaceae</taxon>
        <taxon>Viteae</taxon>
        <taxon>Vitis</taxon>
    </lineage>
</organism>
<dbReference type="EMBL" id="AM464910">
    <property type="protein sequence ID" value="CAN74769.1"/>
    <property type="molecule type" value="Genomic_DNA"/>
</dbReference>
<dbReference type="PANTHER" id="PTHR37984">
    <property type="entry name" value="PROTEIN CBG26694"/>
    <property type="match status" value="1"/>
</dbReference>
<feature type="region of interest" description="Disordered" evidence="1">
    <location>
        <begin position="402"/>
        <end position="429"/>
    </location>
</feature>
<reference evidence="3" key="1">
    <citation type="journal article" date="2007" name="PLoS ONE">
        <title>The first genome sequence of an elite grapevine cultivar (Pinot noir Vitis vinifera L.): coping with a highly heterozygous genome.</title>
        <authorList>
            <person name="Velasco R."/>
            <person name="Zharkikh A."/>
            <person name="Troggio M."/>
            <person name="Cartwright D.A."/>
            <person name="Cestaro A."/>
            <person name="Pruss D."/>
            <person name="Pindo M."/>
            <person name="FitzGerald L.M."/>
            <person name="Vezzulli S."/>
            <person name="Reid J."/>
            <person name="Malacarne G."/>
            <person name="Iliev D."/>
            <person name="Coppola G."/>
            <person name="Wardell B."/>
            <person name="Micheletti D."/>
            <person name="Macalma T."/>
            <person name="Facci M."/>
            <person name="Mitchell J.T."/>
            <person name="Perazzolli M."/>
            <person name="Eldredge G."/>
            <person name="Gatto P."/>
            <person name="Oyzerski R."/>
            <person name="Moretto M."/>
            <person name="Gutin N."/>
            <person name="Stefanini M."/>
            <person name="Chen Y."/>
            <person name="Segala C."/>
            <person name="Davenport C."/>
            <person name="Dematte L."/>
            <person name="Mraz A."/>
            <person name="Battilana J."/>
            <person name="Stormo K."/>
            <person name="Costa F."/>
            <person name="Tao Q."/>
            <person name="Si-Ammour A."/>
            <person name="Harkins T."/>
            <person name="Lackey A."/>
            <person name="Perbost C."/>
            <person name="Taillon B."/>
            <person name="Stella A."/>
            <person name="Solovyev V."/>
            <person name="Fawcett J.A."/>
            <person name="Sterck L."/>
            <person name="Vandepoele K."/>
            <person name="Grando S.M."/>
            <person name="Toppo S."/>
            <person name="Moser C."/>
            <person name="Lanchbury J."/>
            <person name="Bogden R."/>
            <person name="Skolnick M."/>
            <person name="Sgaramella V."/>
            <person name="Bhatnagar S.K."/>
            <person name="Fontana P."/>
            <person name="Gutin A."/>
            <person name="Van de Peer Y."/>
            <person name="Salamini F."/>
            <person name="Viola R."/>
        </authorList>
    </citation>
    <scope>NUCLEOTIDE SEQUENCE</scope>
</reference>
<sequence length="796" mass="90465">MLCDIVCRETYIFLSQAQSSVDLCPFCFEDTKTVLIARHAVEPSYSEAYRGRPSVTTNPLSAHTTHAVPPLIDSMHSIDFAELDDHIHMLSWDVSEPEPVVLDEIYEMGGVTLGPRMSTPFRLVPEATSVQAAIIEPLTFTHYSVQTPFVLVLDVEEVQTLYIDASQTPDVQALEMEDFCRDFVAMSFDQHCRTMVLNMMMSMSYHPDMGLGRCQHGPSEFMAIPNHDVPFKLEFIPTEVDYTYMVRLRKEWVKARLTHTPFDYSVRSYTMSLEDYFMRASESQTHSDGIIGGLSITQEIDKHGTFAKIKDIVDGVIPRDEYVDEMLAMSMGQIEEIVQPELASPFDLFGVSVIEIAEEIETTPAPEFADDVIYLYVSRDITLFAPSSSTAQIFDIDDEIAQHDSDDDSSSASDSNPIDQRVSPTTEDTEVVDFGIADQPRELRIRSDLSTDERDSLIQLLKSYLDVFAWSYEDMPGLDPSIVKEEIQKQLSVGFLLVVEYPEWLTNVLHVPKKDDKVRVCVDFRDLNKASPKDDFPLPYIDMLVDSTTSHSMLSFMDGFFGYIQILMALEDMEKMSFITEWANHSGYGIGALLISPHGDHIPRSVRLAFSDRHPATNNIVEYEACILGLETTLELEIGQMEVFGDSNLRCPKCRIHRDLIHLPPSELHVLTSPWPFLVWGIDIIEKISPKSSNDHEFILVANDYFTKWVEVASYTRLTSAGVASFIISHIICRYGVPHKLILDRGVHFRVEVDTLVQRYDIRHYKSSAYRPRTNGTIEATNKNIKRILRRMIEIS</sequence>
<name>A5BMR2_VITVI</name>
<dbReference type="InterPro" id="IPR043128">
    <property type="entry name" value="Rev_trsase/Diguanyl_cyclase"/>
</dbReference>
<evidence type="ECO:0000256" key="1">
    <source>
        <dbReference type="SAM" id="MobiDB-lite"/>
    </source>
</evidence>
<dbReference type="InterPro" id="IPR043502">
    <property type="entry name" value="DNA/RNA_pol_sf"/>
</dbReference>
<dbReference type="Gene3D" id="3.30.70.270">
    <property type="match status" value="1"/>
</dbReference>
<feature type="compositionally biased region" description="Polar residues" evidence="1">
    <location>
        <begin position="416"/>
        <end position="426"/>
    </location>
</feature>
<gene>
    <name evidence="3" type="ORF">VITISV_028027</name>
</gene>
<evidence type="ECO:0000259" key="2">
    <source>
        <dbReference type="PROSITE" id="PS50994"/>
    </source>
</evidence>
<proteinExistence type="predicted"/>
<dbReference type="InterPro" id="IPR012337">
    <property type="entry name" value="RNaseH-like_sf"/>
</dbReference>
<dbReference type="Gene3D" id="3.10.10.10">
    <property type="entry name" value="HIV Type 1 Reverse Transcriptase, subunit A, domain 1"/>
    <property type="match status" value="1"/>
</dbReference>
<dbReference type="SUPFAM" id="SSF56672">
    <property type="entry name" value="DNA/RNA polymerases"/>
    <property type="match status" value="1"/>
</dbReference>
<dbReference type="PROSITE" id="PS50994">
    <property type="entry name" value="INTEGRASE"/>
    <property type="match status" value="1"/>
</dbReference>
<dbReference type="GO" id="GO:0015074">
    <property type="term" value="P:DNA integration"/>
    <property type="evidence" value="ECO:0007669"/>
    <property type="project" value="InterPro"/>
</dbReference>
<dbReference type="Gene3D" id="3.30.420.10">
    <property type="entry name" value="Ribonuclease H-like superfamily/Ribonuclease H"/>
    <property type="match status" value="2"/>
</dbReference>
<dbReference type="CDD" id="cd01647">
    <property type="entry name" value="RT_LTR"/>
    <property type="match status" value="1"/>
</dbReference>
<dbReference type="GO" id="GO:0003676">
    <property type="term" value="F:nucleic acid binding"/>
    <property type="evidence" value="ECO:0007669"/>
    <property type="project" value="InterPro"/>
</dbReference>
<feature type="domain" description="Integrase catalytic" evidence="2">
    <location>
        <begin position="670"/>
        <end position="796"/>
    </location>
</feature>
<dbReference type="SUPFAM" id="SSF53098">
    <property type="entry name" value="Ribonuclease H-like"/>
    <property type="match status" value="1"/>
</dbReference>
<dbReference type="AlphaFoldDB" id="A5BMR2"/>
<evidence type="ECO:0000313" key="3">
    <source>
        <dbReference type="EMBL" id="CAN74769.1"/>
    </source>
</evidence>
<dbReference type="InterPro" id="IPR050951">
    <property type="entry name" value="Retrovirus_Pol_polyprotein"/>
</dbReference>
<dbReference type="PANTHER" id="PTHR37984:SF5">
    <property type="entry name" value="PROTEIN NYNRIN-LIKE"/>
    <property type="match status" value="1"/>
</dbReference>
<dbReference type="InterPro" id="IPR036397">
    <property type="entry name" value="RNaseH_sf"/>
</dbReference>